<comment type="subcellular location">
    <subcellularLocation>
        <location evidence="1">Membrane</location>
        <topology evidence="1">Multi-pass membrane protein</topology>
    </subcellularLocation>
</comment>
<dbReference type="PANTHER" id="PTHR31272:SF9">
    <property type="entry name" value="BLL1027 PROTEIN"/>
    <property type="match status" value="1"/>
</dbReference>
<evidence type="ECO:0000256" key="3">
    <source>
        <dbReference type="ARBA" id="ARBA00022692"/>
    </source>
</evidence>
<dbReference type="GO" id="GO:0017004">
    <property type="term" value="P:cytochrome complex assembly"/>
    <property type="evidence" value="ECO:0007669"/>
    <property type="project" value="UniProtKB-KW"/>
</dbReference>
<feature type="transmembrane region" description="Helical" evidence="7">
    <location>
        <begin position="6"/>
        <end position="30"/>
    </location>
</feature>
<evidence type="ECO:0000256" key="4">
    <source>
        <dbReference type="ARBA" id="ARBA00022748"/>
    </source>
</evidence>
<dbReference type="PANTHER" id="PTHR31272">
    <property type="entry name" value="CYTOCHROME C-TYPE BIOGENESIS PROTEIN HI_1454-RELATED"/>
    <property type="match status" value="1"/>
</dbReference>
<sequence>MDLIEPPLALLAGVLTIASPCVLPLLPVVLGSSVERSGRLRPLFIVAGFVLSFASLGILLGLLSHSSGHVQEAVRSTSIVLLALFGAVRIWPRPYDWLMARLGGPLQRLATPGGGLAAGTVTPRDGARDGGGRAASSRGNAAGFLLGMSLGAVWTPCAGPVLASILVLAARAQDVGHSSFLLLLYAVGAGIPMLAIAYGGKFVATRVRRVSRHTLALQRAFGVLLILTAVAIHFQYDVLAYAWIANLFQ</sequence>
<organism evidence="9 10">
    <name type="scientific">Bordetella bronchialis</name>
    <dbReference type="NCBI Taxonomy" id="463025"/>
    <lineage>
        <taxon>Bacteria</taxon>
        <taxon>Pseudomonadati</taxon>
        <taxon>Pseudomonadota</taxon>
        <taxon>Betaproteobacteria</taxon>
        <taxon>Burkholderiales</taxon>
        <taxon>Alcaligenaceae</taxon>
        <taxon>Bordetella</taxon>
    </lineage>
</organism>
<evidence type="ECO:0000256" key="2">
    <source>
        <dbReference type="ARBA" id="ARBA00006143"/>
    </source>
</evidence>
<keyword evidence="6 7" id="KW-0472">Membrane</keyword>
<accession>A0A193G2M5</accession>
<evidence type="ECO:0000256" key="5">
    <source>
        <dbReference type="ARBA" id="ARBA00022989"/>
    </source>
</evidence>
<dbReference type="Proteomes" id="UP000092213">
    <property type="component" value="Chromosome"/>
</dbReference>
<keyword evidence="3 7" id="KW-0812">Transmembrane</keyword>
<evidence type="ECO:0000256" key="7">
    <source>
        <dbReference type="SAM" id="Phobius"/>
    </source>
</evidence>
<evidence type="ECO:0000256" key="6">
    <source>
        <dbReference type="ARBA" id="ARBA00023136"/>
    </source>
</evidence>
<dbReference type="Pfam" id="PF02683">
    <property type="entry name" value="DsbD_TM"/>
    <property type="match status" value="1"/>
</dbReference>
<keyword evidence="4" id="KW-0201">Cytochrome c-type biogenesis</keyword>
<reference evidence="9 10" key="1">
    <citation type="submission" date="2016-06" db="EMBL/GenBank/DDBJ databases">
        <title>Complete genome sequences of Bordetella bronchialis and Bordetella flabilis.</title>
        <authorList>
            <person name="LiPuma J.J."/>
            <person name="Spilker T."/>
        </authorList>
    </citation>
    <scope>NUCLEOTIDE SEQUENCE [LARGE SCALE GENOMIC DNA]</scope>
    <source>
        <strain evidence="9 10">AU17976</strain>
    </source>
</reference>
<keyword evidence="5 7" id="KW-1133">Transmembrane helix</keyword>
<evidence type="ECO:0000313" key="9">
    <source>
        <dbReference type="EMBL" id="ANN73696.1"/>
    </source>
</evidence>
<feature type="transmembrane region" description="Helical" evidence="7">
    <location>
        <begin position="73"/>
        <end position="91"/>
    </location>
</feature>
<evidence type="ECO:0000313" key="10">
    <source>
        <dbReference type="Proteomes" id="UP000092213"/>
    </source>
</evidence>
<dbReference type="GO" id="GO:0016020">
    <property type="term" value="C:membrane"/>
    <property type="evidence" value="ECO:0007669"/>
    <property type="project" value="UniProtKB-SubCell"/>
</dbReference>
<evidence type="ECO:0000256" key="1">
    <source>
        <dbReference type="ARBA" id="ARBA00004141"/>
    </source>
</evidence>
<dbReference type="RefSeq" id="WP_066671740.1">
    <property type="nucleotide sequence ID" value="NZ_CP016171.1"/>
</dbReference>
<dbReference type="InterPro" id="IPR051790">
    <property type="entry name" value="Cytochrome_c-biogenesis_DsbD"/>
</dbReference>
<feature type="transmembrane region" description="Helical" evidence="7">
    <location>
        <begin position="42"/>
        <end position="61"/>
    </location>
</feature>
<feature type="transmembrane region" description="Helical" evidence="7">
    <location>
        <begin position="143"/>
        <end position="168"/>
    </location>
</feature>
<name>A0A193G2M5_9BORD</name>
<dbReference type="InterPro" id="IPR003834">
    <property type="entry name" value="Cyt_c_assmbl_TM_dom"/>
</dbReference>
<feature type="domain" description="Cytochrome C biogenesis protein transmembrane" evidence="8">
    <location>
        <begin position="138"/>
        <end position="232"/>
    </location>
</feature>
<protein>
    <submittedName>
        <fullName evidence="9">Cytochrome C biogenesis protein</fullName>
    </submittedName>
</protein>
<feature type="transmembrane region" description="Helical" evidence="7">
    <location>
        <begin position="180"/>
        <end position="199"/>
    </location>
</feature>
<dbReference type="AlphaFoldDB" id="A0A193G2M5"/>
<dbReference type="STRING" id="463025.BAU08_22130"/>
<proteinExistence type="inferred from homology"/>
<feature type="transmembrane region" description="Helical" evidence="7">
    <location>
        <begin position="220"/>
        <end position="244"/>
    </location>
</feature>
<evidence type="ECO:0000259" key="8">
    <source>
        <dbReference type="Pfam" id="PF02683"/>
    </source>
</evidence>
<dbReference type="EMBL" id="CP016171">
    <property type="protein sequence ID" value="ANN73696.1"/>
    <property type="molecule type" value="Genomic_DNA"/>
</dbReference>
<gene>
    <name evidence="9" type="ORF">BAU08_22130</name>
</gene>
<comment type="similarity">
    <text evidence="2">Belongs to the DsbD family.</text>
</comment>